<feature type="transmembrane region" description="Helical" evidence="1">
    <location>
        <begin position="203"/>
        <end position="222"/>
    </location>
</feature>
<evidence type="ECO:0000313" key="2">
    <source>
        <dbReference type="EMBL" id="GBE84589.1"/>
    </source>
</evidence>
<dbReference type="InterPro" id="IPR036259">
    <property type="entry name" value="MFS_trans_sf"/>
</dbReference>
<evidence type="ECO:0000256" key="1">
    <source>
        <dbReference type="SAM" id="Phobius"/>
    </source>
</evidence>
<gene>
    <name evidence="2" type="ORF">SCP_0605680</name>
</gene>
<organism evidence="2 3">
    <name type="scientific">Sparassis crispa</name>
    <dbReference type="NCBI Taxonomy" id="139825"/>
    <lineage>
        <taxon>Eukaryota</taxon>
        <taxon>Fungi</taxon>
        <taxon>Dikarya</taxon>
        <taxon>Basidiomycota</taxon>
        <taxon>Agaricomycotina</taxon>
        <taxon>Agaricomycetes</taxon>
        <taxon>Polyporales</taxon>
        <taxon>Sparassidaceae</taxon>
        <taxon>Sparassis</taxon>
    </lineage>
</organism>
<dbReference type="InParanoid" id="A0A401GQZ2"/>
<dbReference type="SUPFAM" id="SSF103473">
    <property type="entry name" value="MFS general substrate transporter"/>
    <property type="match status" value="1"/>
</dbReference>
<keyword evidence="1" id="KW-1133">Transmembrane helix</keyword>
<keyword evidence="1" id="KW-0472">Membrane</keyword>
<feature type="transmembrane region" description="Helical" evidence="1">
    <location>
        <begin position="110"/>
        <end position="131"/>
    </location>
</feature>
<dbReference type="EMBL" id="BFAD01000006">
    <property type="protein sequence ID" value="GBE84589.1"/>
    <property type="molecule type" value="Genomic_DNA"/>
</dbReference>
<keyword evidence="1" id="KW-0812">Transmembrane</keyword>
<feature type="transmembrane region" description="Helical" evidence="1">
    <location>
        <begin position="318"/>
        <end position="341"/>
    </location>
</feature>
<keyword evidence="3" id="KW-1185">Reference proteome</keyword>
<dbReference type="GeneID" id="38781506"/>
<accession>A0A401GQZ2</accession>
<feature type="transmembrane region" description="Helical" evidence="1">
    <location>
        <begin position="242"/>
        <end position="262"/>
    </location>
</feature>
<dbReference type="PANTHER" id="PTHR11360:SF284">
    <property type="entry name" value="EG:103B4.3 PROTEIN-RELATED"/>
    <property type="match status" value="1"/>
</dbReference>
<protein>
    <submittedName>
        <fullName evidence="2">Aspyridones efflux protein</fullName>
    </submittedName>
</protein>
<proteinExistence type="predicted"/>
<dbReference type="OrthoDB" id="6499973at2759"/>
<dbReference type="PANTHER" id="PTHR11360">
    <property type="entry name" value="MONOCARBOXYLATE TRANSPORTER"/>
    <property type="match status" value="1"/>
</dbReference>
<dbReference type="Proteomes" id="UP000287166">
    <property type="component" value="Unassembled WGS sequence"/>
</dbReference>
<dbReference type="InterPro" id="IPR050327">
    <property type="entry name" value="Proton-linked_MCT"/>
</dbReference>
<feature type="transmembrane region" description="Helical" evidence="1">
    <location>
        <begin position="143"/>
        <end position="168"/>
    </location>
</feature>
<dbReference type="AlphaFoldDB" id="A0A401GQZ2"/>
<reference evidence="2 3" key="1">
    <citation type="journal article" date="2018" name="Sci. Rep.">
        <title>Genome sequence of the cauliflower mushroom Sparassis crispa (Hanabiratake) and its association with beneficial usage.</title>
        <authorList>
            <person name="Kiyama R."/>
            <person name="Furutani Y."/>
            <person name="Kawaguchi K."/>
            <person name="Nakanishi T."/>
        </authorList>
    </citation>
    <scope>NUCLEOTIDE SEQUENCE [LARGE SCALE GENOMIC DNA]</scope>
</reference>
<dbReference type="RefSeq" id="XP_027615502.1">
    <property type="nucleotide sequence ID" value="XM_027759701.1"/>
</dbReference>
<feature type="transmembrane region" description="Helical" evidence="1">
    <location>
        <begin position="289"/>
        <end position="306"/>
    </location>
</feature>
<name>A0A401GQZ2_9APHY</name>
<sequence length="355" mass="39336">MARRQGPSWPGGAHRALSLCFSPPGASWHDDPQPRGCVRHLSGLISPSAHCRHSRRHGFRNPRVQTLPANCSVYRPSTPQHGFISISDGGFRAWLSVLGGRVLYMAYYAVRFYFTFAGAPTSSNLFLLFSVGLPAGKLFDSGYFHATTVFGTVFYVFSIFMLSLADFLKCYSSSLRVSAWASAVGYSSAFSIQAHRWKRRHSLAMGIVATGSGFGGIIYPIMLNQLFHIAVGFAWGVRAAAFPTPGLLIIANCVMTTCLPTAKASGLSPKPEFLMIFTDVAHVLPHRNFLVLWGVFFPYLYIQLWINEQGLSSTLGFYSISILNGSIFGRIIPNVAADYVGQFNRDVRRYRHRVR</sequence>
<comment type="caution">
    <text evidence="2">The sequence shown here is derived from an EMBL/GenBank/DDBJ whole genome shotgun (WGS) entry which is preliminary data.</text>
</comment>
<evidence type="ECO:0000313" key="3">
    <source>
        <dbReference type="Proteomes" id="UP000287166"/>
    </source>
</evidence>